<comment type="caution">
    <text evidence="4">The sequence shown here is derived from an EMBL/GenBank/DDBJ whole genome shotgun (WGS) entry which is preliminary data.</text>
</comment>
<dbReference type="PANTHER" id="PTHR47505">
    <property type="entry name" value="DNA UTILIZATION PROTEIN YHGH"/>
    <property type="match status" value="1"/>
</dbReference>
<protein>
    <submittedName>
        <fullName evidence="4">ComF family protein</fullName>
    </submittedName>
</protein>
<dbReference type="AlphaFoldDB" id="A0A927ZUE0"/>
<reference evidence="4" key="1">
    <citation type="submission" date="2019-04" db="EMBL/GenBank/DDBJ databases">
        <title>Evolution of Biomass-Degrading Anaerobic Consortia Revealed by Metagenomics.</title>
        <authorList>
            <person name="Peng X."/>
        </authorList>
    </citation>
    <scope>NUCLEOTIDE SEQUENCE</scope>
    <source>
        <strain evidence="4">SIG240</strain>
    </source>
</reference>
<dbReference type="InterPro" id="IPR044005">
    <property type="entry name" value="DZR_2"/>
</dbReference>
<comment type="similarity">
    <text evidence="1">Belongs to the ComF/GntX family.</text>
</comment>
<evidence type="ECO:0000259" key="2">
    <source>
        <dbReference type="Pfam" id="PF00156"/>
    </source>
</evidence>
<dbReference type="InterPro" id="IPR051910">
    <property type="entry name" value="ComF/GntX_DNA_util-trans"/>
</dbReference>
<dbReference type="Gene3D" id="3.40.50.2020">
    <property type="match status" value="1"/>
</dbReference>
<dbReference type="EMBL" id="SVBY01000021">
    <property type="protein sequence ID" value="MBE6092375.1"/>
    <property type="molecule type" value="Genomic_DNA"/>
</dbReference>
<dbReference type="Pfam" id="PF00156">
    <property type="entry name" value="Pribosyltran"/>
    <property type="match status" value="1"/>
</dbReference>
<dbReference type="Pfam" id="PF18912">
    <property type="entry name" value="DZR_2"/>
    <property type="match status" value="1"/>
</dbReference>
<dbReference type="InterPro" id="IPR029057">
    <property type="entry name" value="PRTase-like"/>
</dbReference>
<accession>A0A927ZUE0</accession>
<sequence>MDVVNLWEVLLDFLFPPHCPLCHAYVETRGDWCPKCLSEALQPHKLSLSVPMQAVLAEAWAFGVYKDSLRDLIRHLKYQGKRSNQFYIETLLSAAGKMSQVQKLLSGIDFAVPVPLYPDKEKQRGFNQAELIFSGFLASQHIPLRRLLLRTRATRSMYELSGREREKNLKNAFAVTGIEALTGKNILLIDDIFTTGATMTECARVLRSAGAGAVYAVVLASDHRI</sequence>
<evidence type="ECO:0000313" key="5">
    <source>
        <dbReference type="Proteomes" id="UP000761380"/>
    </source>
</evidence>
<dbReference type="Proteomes" id="UP000761380">
    <property type="component" value="Unassembled WGS sequence"/>
</dbReference>
<proteinExistence type="inferred from homology"/>
<feature type="domain" description="Double zinc ribbon" evidence="3">
    <location>
        <begin position="10"/>
        <end position="40"/>
    </location>
</feature>
<gene>
    <name evidence="4" type="ORF">E7201_04250</name>
</gene>
<organism evidence="4 5">
    <name type="scientific">Selenomonas ruminantium</name>
    <dbReference type="NCBI Taxonomy" id="971"/>
    <lineage>
        <taxon>Bacteria</taxon>
        <taxon>Bacillati</taxon>
        <taxon>Bacillota</taxon>
        <taxon>Negativicutes</taxon>
        <taxon>Selenomonadales</taxon>
        <taxon>Selenomonadaceae</taxon>
        <taxon>Selenomonas</taxon>
    </lineage>
</organism>
<dbReference type="SUPFAM" id="SSF53271">
    <property type="entry name" value="PRTase-like"/>
    <property type="match status" value="1"/>
</dbReference>
<dbReference type="InterPro" id="IPR000836">
    <property type="entry name" value="PRTase_dom"/>
</dbReference>
<dbReference type="CDD" id="cd06223">
    <property type="entry name" value="PRTases_typeI"/>
    <property type="match status" value="1"/>
</dbReference>
<name>A0A927ZUE0_SELRU</name>
<evidence type="ECO:0000259" key="3">
    <source>
        <dbReference type="Pfam" id="PF18912"/>
    </source>
</evidence>
<evidence type="ECO:0000313" key="4">
    <source>
        <dbReference type="EMBL" id="MBE6092375.1"/>
    </source>
</evidence>
<feature type="domain" description="Phosphoribosyltransferase" evidence="2">
    <location>
        <begin position="176"/>
        <end position="222"/>
    </location>
</feature>
<evidence type="ECO:0000256" key="1">
    <source>
        <dbReference type="ARBA" id="ARBA00008007"/>
    </source>
</evidence>
<dbReference type="PANTHER" id="PTHR47505:SF1">
    <property type="entry name" value="DNA UTILIZATION PROTEIN YHGH"/>
    <property type="match status" value="1"/>
</dbReference>